<sequence>MIPPAIKRFSRNSLYEFQAPSAILASHMEDLGTYWSIRTRSKRDLIETGKELSRLNALYRIQAGETTALRNYNLRLQELLKIPSPPDFRYEVAQVVRRDLSNWWQQLIIRKGRDAGIVPGAGVVFAGGVVGRVREVHAYTSTVDLLSSRTFRMAAHFSGDTRPVRYEGSQVPSLRNPKGTVRDVPSDLYASPEEPLVLVSSRLGGVFPDGLRIGEVRFLETDSSGLFQRGIVQLSEDLLNLNEVSVLIPAGPAAKEIFNEAP</sequence>
<evidence type="ECO:0000256" key="2">
    <source>
        <dbReference type="ARBA" id="ARBA00013855"/>
    </source>
</evidence>
<reference evidence="6 7" key="1">
    <citation type="submission" date="2020-07" db="EMBL/GenBank/DDBJ databases">
        <authorList>
            <person name="Feng X."/>
        </authorList>
    </citation>
    <scope>NUCLEOTIDE SEQUENCE [LARGE SCALE GENOMIC DNA]</scope>
    <source>
        <strain evidence="6 7">JCM14086</strain>
    </source>
</reference>
<gene>
    <name evidence="6" type="ORF">H5P30_06570</name>
</gene>
<comment type="caution">
    <text evidence="6">The sequence shown here is derived from an EMBL/GenBank/DDBJ whole genome shotgun (WGS) entry which is preliminary data.</text>
</comment>
<dbReference type="AlphaFoldDB" id="A0A7X1AWZ5"/>
<dbReference type="InterPro" id="IPR007221">
    <property type="entry name" value="MreC"/>
</dbReference>
<accession>A0A7X1AWZ5</accession>
<dbReference type="Proteomes" id="UP000525652">
    <property type="component" value="Unassembled WGS sequence"/>
</dbReference>
<dbReference type="EMBL" id="JACHVA010000053">
    <property type="protein sequence ID" value="MBC2601439.1"/>
    <property type="molecule type" value="Genomic_DNA"/>
</dbReference>
<dbReference type="GO" id="GO:0008360">
    <property type="term" value="P:regulation of cell shape"/>
    <property type="evidence" value="ECO:0007669"/>
    <property type="project" value="UniProtKB-KW"/>
</dbReference>
<dbReference type="Gene3D" id="2.40.10.340">
    <property type="entry name" value="Rod shape-determining protein MreC, domain 1"/>
    <property type="match status" value="1"/>
</dbReference>
<dbReference type="Pfam" id="PF04085">
    <property type="entry name" value="MreC"/>
    <property type="match status" value="1"/>
</dbReference>
<dbReference type="InterPro" id="IPR042177">
    <property type="entry name" value="Cell/Rod_1"/>
</dbReference>
<evidence type="ECO:0000313" key="7">
    <source>
        <dbReference type="Proteomes" id="UP000525652"/>
    </source>
</evidence>
<evidence type="ECO:0000256" key="1">
    <source>
        <dbReference type="ARBA" id="ARBA00009369"/>
    </source>
</evidence>
<feature type="domain" description="Rod shape-determining protein MreC beta-barrel core" evidence="5">
    <location>
        <begin position="95"/>
        <end position="247"/>
    </location>
</feature>
<dbReference type="GO" id="GO:0005886">
    <property type="term" value="C:plasma membrane"/>
    <property type="evidence" value="ECO:0007669"/>
    <property type="project" value="TreeGrafter"/>
</dbReference>
<dbReference type="PANTHER" id="PTHR34138:SF1">
    <property type="entry name" value="CELL SHAPE-DETERMINING PROTEIN MREC"/>
    <property type="match status" value="1"/>
</dbReference>
<evidence type="ECO:0000256" key="4">
    <source>
        <dbReference type="ARBA" id="ARBA00032089"/>
    </source>
</evidence>
<keyword evidence="7" id="KW-1185">Reference proteome</keyword>
<comment type="similarity">
    <text evidence="1">Belongs to the MreC family.</text>
</comment>
<proteinExistence type="inferred from homology"/>
<dbReference type="PANTHER" id="PTHR34138">
    <property type="entry name" value="CELL SHAPE-DETERMINING PROTEIN MREC"/>
    <property type="match status" value="1"/>
</dbReference>
<organism evidence="6 7">
    <name type="scientific">Puniceicoccus vermicola</name>
    <dbReference type="NCBI Taxonomy" id="388746"/>
    <lineage>
        <taxon>Bacteria</taxon>
        <taxon>Pseudomonadati</taxon>
        <taxon>Verrucomicrobiota</taxon>
        <taxon>Opitutia</taxon>
        <taxon>Puniceicoccales</taxon>
        <taxon>Puniceicoccaceae</taxon>
        <taxon>Puniceicoccus</taxon>
    </lineage>
</organism>
<protein>
    <recommendedName>
        <fullName evidence="2">Cell shape-determining protein MreC</fullName>
    </recommendedName>
    <alternativeName>
        <fullName evidence="4">Cell shape protein MreC</fullName>
    </alternativeName>
</protein>
<dbReference type="InterPro" id="IPR042175">
    <property type="entry name" value="Cell/Rod_MreC_2"/>
</dbReference>
<dbReference type="InterPro" id="IPR055342">
    <property type="entry name" value="MreC_beta-barrel_core"/>
</dbReference>
<keyword evidence="3" id="KW-0133">Cell shape</keyword>
<evidence type="ECO:0000313" key="6">
    <source>
        <dbReference type="EMBL" id="MBC2601439.1"/>
    </source>
</evidence>
<name>A0A7X1AWZ5_9BACT</name>
<dbReference type="Gene3D" id="2.40.10.350">
    <property type="entry name" value="Rod shape-determining protein MreC, domain 2"/>
    <property type="match status" value="1"/>
</dbReference>
<evidence type="ECO:0000259" key="5">
    <source>
        <dbReference type="Pfam" id="PF04085"/>
    </source>
</evidence>
<evidence type="ECO:0000256" key="3">
    <source>
        <dbReference type="ARBA" id="ARBA00022960"/>
    </source>
</evidence>